<keyword evidence="1" id="KW-0812">Transmembrane</keyword>
<reference evidence="2" key="1">
    <citation type="submission" date="2023-07" db="EMBL/GenBank/DDBJ databases">
        <title>A collection of bacterial strains from the Burkholderia cepacia Research Laboratory and Repository.</title>
        <authorList>
            <person name="Lipuma J."/>
            <person name="Spilker T."/>
            <person name="Caverly L."/>
        </authorList>
    </citation>
    <scope>NUCLEOTIDE SEQUENCE</scope>
    <source>
        <strain evidence="2">AU44268</strain>
    </source>
</reference>
<gene>
    <name evidence="2" type="ORF">QZM33_20135</name>
</gene>
<name>A0AAW7T6S3_BURVI</name>
<evidence type="ECO:0000313" key="2">
    <source>
        <dbReference type="EMBL" id="MDN7797250.1"/>
    </source>
</evidence>
<protein>
    <submittedName>
        <fullName evidence="2">Uncharacterized protein</fullName>
    </submittedName>
</protein>
<sequence length="86" mass="9422">MQKTTLAHLPPLVSPLTKGLGVIAGVTAISFAAALAFEQYRYRELIRVLASMPYVASVFPTFRSHPETVLGKFNPGFPPKPNNRKP</sequence>
<evidence type="ECO:0000313" key="3">
    <source>
        <dbReference type="Proteomes" id="UP001171620"/>
    </source>
</evidence>
<dbReference type="AlphaFoldDB" id="A0AAW7T6S3"/>
<dbReference type="Proteomes" id="UP001171620">
    <property type="component" value="Unassembled WGS sequence"/>
</dbReference>
<evidence type="ECO:0000256" key="1">
    <source>
        <dbReference type="SAM" id="Phobius"/>
    </source>
</evidence>
<proteinExistence type="predicted"/>
<comment type="caution">
    <text evidence="2">The sequence shown here is derived from an EMBL/GenBank/DDBJ whole genome shotgun (WGS) entry which is preliminary data.</text>
</comment>
<dbReference type="EMBL" id="JAUJRV010000017">
    <property type="protein sequence ID" value="MDN7797250.1"/>
    <property type="molecule type" value="Genomic_DNA"/>
</dbReference>
<organism evidence="2 3">
    <name type="scientific">Burkholderia vietnamiensis</name>
    <dbReference type="NCBI Taxonomy" id="60552"/>
    <lineage>
        <taxon>Bacteria</taxon>
        <taxon>Pseudomonadati</taxon>
        <taxon>Pseudomonadota</taxon>
        <taxon>Betaproteobacteria</taxon>
        <taxon>Burkholderiales</taxon>
        <taxon>Burkholderiaceae</taxon>
        <taxon>Burkholderia</taxon>
        <taxon>Burkholderia cepacia complex</taxon>
    </lineage>
</organism>
<keyword evidence="1" id="KW-0472">Membrane</keyword>
<keyword evidence="1" id="KW-1133">Transmembrane helix</keyword>
<dbReference type="RefSeq" id="WP_301788712.1">
    <property type="nucleotide sequence ID" value="NZ_JAUJRV010000017.1"/>
</dbReference>
<feature type="transmembrane region" description="Helical" evidence="1">
    <location>
        <begin position="20"/>
        <end position="37"/>
    </location>
</feature>
<accession>A0AAW7T6S3</accession>